<gene>
    <name evidence="11" type="primary">malQ</name>
    <name evidence="11" type="ORF">MUG09_04485</name>
</gene>
<evidence type="ECO:0000313" key="12">
    <source>
        <dbReference type="Proteomes" id="UP000829708"/>
    </source>
</evidence>
<dbReference type="PANTHER" id="PTHR32438:SF5">
    <property type="entry name" value="4-ALPHA-GLUCANOTRANSFERASE DPE1, CHLOROPLASTIC_AMYLOPLASTIC"/>
    <property type="match status" value="1"/>
</dbReference>
<evidence type="ECO:0000256" key="10">
    <source>
        <dbReference type="RuleBase" id="RU361207"/>
    </source>
</evidence>
<dbReference type="EMBL" id="CP094929">
    <property type="protein sequence ID" value="UOM52033.1"/>
    <property type="molecule type" value="Genomic_DNA"/>
</dbReference>
<keyword evidence="7 10" id="KW-0119">Carbohydrate metabolism</keyword>
<evidence type="ECO:0000256" key="7">
    <source>
        <dbReference type="ARBA" id="ARBA00023277"/>
    </source>
</evidence>
<sequence length="504" mass="57782">MKQNTRRCGVLMHPTSLPSKHGIGSLGDEAFQFLDLLKKTSVRLWQILPLGPTGYGDSPYAARSSFAGNELLIDLKSLAYDGYLDVEDVFYNPDFPSDRVDYGMVRSFKEPLLEKAAQEFLAHAEPDELSAYQNFVSENAWWLDDYALYQVLCRHYNDSRWFEIWPEELRLRKAAALKKAQKEFSSHIEIIKIQQYFFFTQWQKVKSYANTHGIQIIGDIPIFVAPDSVDAWANRHLLKIDKDGRQTVSSGVPPDAFSDDGQLWGNPVYDWEAHRKEGFSWWIKRIQKTLETCDIVRIDHFRGFAAYWEVPQGEKTAMNGTWVEAPGKELFVALKQALGNDLPIIAEDLGVITEDVEDLRDSNNFPGMKILQFAFNVEGGKLDASNAYLPHNCVYNSVIYTGTHDNNTTRGWYDAMDGAGKDVVRRYLECPDDQVVWQMIRQMLLSCSKDAILPMQDWLELGAEGRMNIPSTCGQSNWSWRARSLHLEPWRIDRLRSLIELSGR</sequence>
<proteinExistence type="inferred from homology"/>
<dbReference type="InterPro" id="IPR003385">
    <property type="entry name" value="Glyco_hydro_77"/>
</dbReference>
<evidence type="ECO:0000256" key="2">
    <source>
        <dbReference type="ARBA" id="ARBA00005684"/>
    </source>
</evidence>
<evidence type="ECO:0000256" key="9">
    <source>
        <dbReference type="ARBA" id="ARBA00031501"/>
    </source>
</evidence>
<evidence type="ECO:0000256" key="8">
    <source>
        <dbReference type="ARBA" id="ARBA00031423"/>
    </source>
</evidence>
<name>A0ABY4DEU0_9SPIR</name>
<evidence type="ECO:0000313" key="11">
    <source>
        <dbReference type="EMBL" id="UOM52033.1"/>
    </source>
</evidence>
<accession>A0ABY4DEU0</accession>
<keyword evidence="6 10" id="KW-0808">Transferase</keyword>
<evidence type="ECO:0000256" key="4">
    <source>
        <dbReference type="ARBA" id="ARBA00020295"/>
    </source>
</evidence>
<keyword evidence="5 10" id="KW-0328">Glycosyltransferase</keyword>
<keyword evidence="12" id="KW-1185">Reference proteome</keyword>
<organism evidence="11 12">
    <name type="scientific">Sphaerochaeta associata</name>
    <dbReference type="NCBI Taxonomy" id="1129264"/>
    <lineage>
        <taxon>Bacteria</taxon>
        <taxon>Pseudomonadati</taxon>
        <taxon>Spirochaetota</taxon>
        <taxon>Spirochaetia</taxon>
        <taxon>Spirochaetales</taxon>
        <taxon>Sphaerochaetaceae</taxon>
        <taxon>Sphaerochaeta</taxon>
    </lineage>
</organism>
<dbReference type="Proteomes" id="UP000829708">
    <property type="component" value="Chromosome"/>
</dbReference>
<dbReference type="GO" id="GO:0004134">
    <property type="term" value="F:4-alpha-glucanotransferase activity"/>
    <property type="evidence" value="ECO:0007669"/>
    <property type="project" value="UniProtKB-EC"/>
</dbReference>
<comment type="similarity">
    <text evidence="2 10">Belongs to the disproportionating enzyme family.</text>
</comment>
<dbReference type="NCBIfam" id="NF011080">
    <property type="entry name" value="PRK14508.1-3"/>
    <property type="match status" value="1"/>
</dbReference>
<dbReference type="Pfam" id="PF02446">
    <property type="entry name" value="Glyco_hydro_77"/>
    <property type="match status" value="1"/>
</dbReference>
<evidence type="ECO:0000256" key="1">
    <source>
        <dbReference type="ARBA" id="ARBA00000439"/>
    </source>
</evidence>
<dbReference type="SUPFAM" id="SSF51445">
    <property type="entry name" value="(Trans)glycosidases"/>
    <property type="match status" value="1"/>
</dbReference>
<evidence type="ECO:0000256" key="5">
    <source>
        <dbReference type="ARBA" id="ARBA00022676"/>
    </source>
</evidence>
<comment type="catalytic activity">
    <reaction evidence="1 10">
        <text>Transfers a segment of a (1-&gt;4)-alpha-D-glucan to a new position in an acceptor, which may be glucose or a (1-&gt;4)-alpha-D-glucan.</text>
        <dbReference type="EC" id="2.4.1.25"/>
    </reaction>
</comment>
<dbReference type="EC" id="2.4.1.25" evidence="3 10"/>
<evidence type="ECO:0000256" key="6">
    <source>
        <dbReference type="ARBA" id="ARBA00022679"/>
    </source>
</evidence>
<evidence type="ECO:0000256" key="3">
    <source>
        <dbReference type="ARBA" id="ARBA00012560"/>
    </source>
</evidence>
<reference evidence="12" key="1">
    <citation type="journal article" date="2024" name="J Bioinform Genom">
        <title>Complete genome sequence of the type strain bacterium Sphaerochaeta associata GLS2t (VKM B-2742)t.</title>
        <authorList>
            <person name="Troshina O.Y."/>
            <person name="Tepeeva A.N."/>
            <person name="Arzamasceva V.O."/>
            <person name="Whitman W.B."/>
            <person name="Varghese N."/>
            <person name="Shapiro N."/>
            <person name="Woyke T."/>
            <person name="Kripides N.C."/>
            <person name="Vasilenko O.V."/>
        </authorList>
    </citation>
    <scope>NUCLEOTIDE SEQUENCE [LARGE SCALE GENOMIC DNA]</scope>
    <source>
        <strain evidence="12">GLS2T</strain>
    </source>
</reference>
<dbReference type="NCBIfam" id="TIGR00217">
    <property type="entry name" value="malQ"/>
    <property type="match status" value="1"/>
</dbReference>
<dbReference type="Gene3D" id="3.20.20.80">
    <property type="entry name" value="Glycosidases"/>
    <property type="match status" value="1"/>
</dbReference>
<dbReference type="InterPro" id="IPR017853">
    <property type="entry name" value="GH"/>
</dbReference>
<dbReference type="PANTHER" id="PTHR32438">
    <property type="entry name" value="4-ALPHA-GLUCANOTRANSFERASE DPE1, CHLOROPLASTIC/AMYLOPLASTIC"/>
    <property type="match status" value="1"/>
</dbReference>
<protein>
    <recommendedName>
        <fullName evidence="4 10">4-alpha-glucanotransferase</fullName>
        <ecNumber evidence="3 10">2.4.1.25</ecNumber>
    </recommendedName>
    <alternativeName>
        <fullName evidence="8 10">Amylomaltase</fullName>
    </alternativeName>
    <alternativeName>
        <fullName evidence="9 10">Disproportionating enzyme</fullName>
    </alternativeName>
</protein>
<dbReference type="NCBIfam" id="NF011079">
    <property type="entry name" value="PRK14508.1-2"/>
    <property type="match status" value="1"/>
</dbReference>